<sequence length="183" mass="21950">MHNRGRKKSFYNHMVHKRHFYFKHTTLYTVNFYPNSKHNISWYLELDLTGNNNNFVSFYIWTTEENDTTEKDFELSMIAADGSPLIAHKETKCLFTNKKRGFSNFGSRNEIFEHRKEEFLRNDALTLRCKIWDSEMTENGHFLCSTYPVIHRANFVWTLKEFSTLTPQDEKNYICQNSNQQIH</sequence>
<name>A0AAV4P910_CAEEX</name>
<reference evidence="2 3" key="1">
    <citation type="submission" date="2021-06" db="EMBL/GenBank/DDBJ databases">
        <title>Caerostris extrusa draft genome.</title>
        <authorList>
            <person name="Kono N."/>
            <person name="Arakawa K."/>
        </authorList>
    </citation>
    <scope>NUCLEOTIDE SEQUENCE [LARGE SCALE GENOMIC DNA]</scope>
</reference>
<dbReference type="Proteomes" id="UP001054945">
    <property type="component" value="Unassembled WGS sequence"/>
</dbReference>
<dbReference type="InterPro" id="IPR002083">
    <property type="entry name" value="MATH/TRAF_dom"/>
</dbReference>
<evidence type="ECO:0000313" key="2">
    <source>
        <dbReference type="EMBL" id="GIX93917.1"/>
    </source>
</evidence>
<dbReference type="PROSITE" id="PS50144">
    <property type="entry name" value="MATH"/>
    <property type="match status" value="1"/>
</dbReference>
<evidence type="ECO:0000259" key="1">
    <source>
        <dbReference type="PROSITE" id="PS50144"/>
    </source>
</evidence>
<keyword evidence="3" id="KW-1185">Reference proteome</keyword>
<dbReference type="AlphaFoldDB" id="A0AAV4P910"/>
<accession>A0AAV4P910</accession>
<comment type="caution">
    <text evidence="2">The sequence shown here is derived from an EMBL/GenBank/DDBJ whole genome shotgun (WGS) entry which is preliminary data.</text>
</comment>
<protein>
    <recommendedName>
        <fullName evidence="1">MATH domain-containing protein</fullName>
    </recommendedName>
</protein>
<proteinExistence type="predicted"/>
<dbReference type="SUPFAM" id="SSF49599">
    <property type="entry name" value="TRAF domain-like"/>
    <property type="match status" value="1"/>
</dbReference>
<dbReference type="EMBL" id="BPLR01004311">
    <property type="protein sequence ID" value="GIX93917.1"/>
    <property type="molecule type" value="Genomic_DNA"/>
</dbReference>
<dbReference type="InterPro" id="IPR008974">
    <property type="entry name" value="TRAF-like"/>
</dbReference>
<organism evidence="2 3">
    <name type="scientific">Caerostris extrusa</name>
    <name type="common">Bark spider</name>
    <name type="synonym">Caerostris bankana</name>
    <dbReference type="NCBI Taxonomy" id="172846"/>
    <lineage>
        <taxon>Eukaryota</taxon>
        <taxon>Metazoa</taxon>
        <taxon>Ecdysozoa</taxon>
        <taxon>Arthropoda</taxon>
        <taxon>Chelicerata</taxon>
        <taxon>Arachnida</taxon>
        <taxon>Araneae</taxon>
        <taxon>Araneomorphae</taxon>
        <taxon>Entelegynae</taxon>
        <taxon>Araneoidea</taxon>
        <taxon>Araneidae</taxon>
        <taxon>Caerostris</taxon>
    </lineage>
</organism>
<dbReference type="Gene3D" id="2.60.210.10">
    <property type="entry name" value="Apoptosis, Tumor Necrosis Factor Receptor Associated Protein 2, Chain A"/>
    <property type="match status" value="1"/>
</dbReference>
<evidence type="ECO:0000313" key="3">
    <source>
        <dbReference type="Proteomes" id="UP001054945"/>
    </source>
</evidence>
<gene>
    <name evidence="2" type="ORF">CEXT_290731</name>
</gene>
<feature type="domain" description="MATH" evidence="1">
    <location>
        <begin position="8"/>
        <end position="131"/>
    </location>
</feature>